<dbReference type="GO" id="GO:0005886">
    <property type="term" value="C:plasma membrane"/>
    <property type="evidence" value="ECO:0007669"/>
    <property type="project" value="TreeGrafter"/>
</dbReference>
<dbReference type="GO" id="GO:0016740">
    <property type="term" value="F:transferase activity"/>
    <property type="evidence" value="ECO:0007669"/>
    <property type="project" value="InterPro"/>
</dbReference>
<protein>
    <recommendedName>
        <fullName evidence="2">Lipid IV(A) 3-deoxy-D-manno-octulosonic acid transferase</fullName>
    </recommendedName>
</protein>
<organism evidence="1">
    <name type="scientific">bioreactor metagenome</name>
    <dbReference type="NCBI Taxonomy" id="1076179"/>
    <lineage>
        <taxon>unclassified sequences</taxon>
        <taxon>metagenomes</taxon>
        <taxon>ecological metagenomes</taxon>
    </lineage>
</organism>
<name>A0A645C132_9ZZZZ</name>
<dbReference type="Gene3D" id="3.40.50.2000">
    <property type="entry name" value="Glycogen Phosphorylase B"/>
    <property type="match status" value="1"/>
</dbReference>
<evidence type="ECO:0008006" key="2">
    <source>
        <dbReference type="Google" id="ProtNLM"/>
    </source>
</evidence>
<sequence length="217" mass="23970">MKKVEEAKTNSVIPKKLFANDEIILVAGSTWNKDVDVILEAYAKYKKNNSANLRLIIVPHEPTLKNIEYISNKISNTILLSEILELNNIFSANLTGKIIIVDSIGKLLKLYGIADAAYIGGAFGVGVHSITEPAGYGIPLVTGPNCYNSPDTQELSEQNALTIINNSESLYQWFVRINEKTYCEKYGAIAKNYIESNCGATVKITNKIILDLIKENI</sequence>
<dbReference type="AlphaFoldDB" id="A0A645C132"/>
<dbReference type="PANTHER" id="PTHR42755">
    <property type="entry name" value="3-DEOXY-MANNO-OCTULOSONATE CYTIDYLYLTRANSFERASE"/>
    <property type="match status" value="1"/>
</dbReference>
<evidence type="ECO:0000313" key="1">
    <source>
        <dbReference type="EMBL" id="MPM67674.1"/>
    </source>
</evidence>
<reference evidence="1" key="1">
    <citation type="submission" date="2019-08" db="EMBL/GenBank/DDBJ databases">
        <authorList>
            <person name="Kucharzyk K."/>
            <person name="Murdoch R.W."/>
            <person name="Higgins S."/>
            <person name="Loffler F."/>
        </authorList>
    </citation>
    <scope>NUCLEOTIDE SEQUENCE</scope>
</reference>
<dbReference type="GO" id="GO:0009245">
    <property type="term" value="P:lipid A biosynthetic process"/>
    <property type="evidence" value="ECO:0007669"/>
    <property type="project" value="TreeGrafter"/>
</dbReference>
<gene>
    <name evidence="1" type="ORF">SDC9_114598</name>
</gene>
<dbReference type="InterPro" id="IPR039901">
    <property type="entry name" value="Kdotransferase"/>
</dbReference>
<comment type="caution">
    <text evidence="1">The sequence shown here is derived from an EMBL/GenBank/DDBJ whole genome shotgun (WGS) entry which is preliminary data.</text>
</comment>
<dbReference type="PANTHER" id="PTHR42755:SF1">
    <property type="entry name" value="3-DEOXY-D-MANNO-OCTULOSONIC ACID TRANSFERASE, MITOCHONDRIAL-RELATED"/>
    <property type="match status" value="1"/>
</dbReference>
<dbReference type="EMBL" id="VSSQ01021822">
    <property type="protein sequence ID" value="MPM67674.1"/>
    <property type="molecule type" value="Genomic_DNA"/>
</dbReference>
<accession>A0A645C132</accession>
<dbReference type="SUPFAM" id="SSF53756">
    <property type="entry name" value="UDP-Glycosyltransferase/glycogen phosphorylase"/>
    <property type="match status" value="1"/>
</dbReference>
<proteinExistence type="predicted"/>